<name>A0A081P6S5_9BACL</name>
<feature type="region of interest" description="Disordered" evidence="1">
    <location>
        <begin position="51"/>
        <end position="107"/>
    </location>
</feature>
<evidence type="ECO:0000313" key="3">
    <source>
        <dbReference type="Proteomes" id="UP000028123"/>
    </source>
</evidence>
<evidence type="ECO:0000313" key="2">
    <source>
        <dbReference type="EMBL" id="KEQ26398.1"/>
    </source>
</evidence>
<sequence length="526" mass="60589">MPIRPTIAHRTADPAAEYDQVRTRTGAGSMLPPLQAMMQLQRSLGNQAVLQLMGKKGEASDTSKKGTKRKKSKDEDDTEQKKKKKKVIKSKKLSEEERREQQSAAAKRRLEQKKAFFKKVKAKLNQGLTDSKWENSNVSLAAGEIHKVPVKFADTAEKNAGSHQEHVSVNDLYNNNAESLIPPKSYENNRTDQVLRWISSAFYFKLKGKTQEVQAGLFDDDRFYLAANENRNKRHFVRRNKKKKVNETGLSTKELLENIVQEYEETEAEKFPGMLPEVKERVVRHLEKIKARLLQDELPEEYAHLSDALNAEPIVAMETEKQGKKNVDLHAERRIKKHLKDDEKFRSGHVKGLKRPCLICMMANYAEYKAGNDDWMDKCPHIPERSGPGWMSEAATHGYDIEANADMINRLIPRTYASIPKSEKEEMNQDPNHVPKFSYNIDTDSESDVDESESEEEMDEDERSLTAEAEEEEIFLIEEEEQGFAMDDEEEQEFTMEEEEQGFFEDEDEMEPGFLADDEEEDDMRV</sequence>
<accession>A0A081P6S5</accession>
<keyword evidence="3" id="KW-1185">Reference proteome</keyword>
<feature type="region of interest" description="Disordered" evidence="1">
    <location>
        <begin position="422"/>
        <end position="526"/>
    </location>
</feature>
<dbReference type="RefSeq" id="WP_051775173.1">
    <property type="nucleotide sequence ID" value="NZ_FYEP01000001.1"/>
</dbReference>
<comment type="caution">
    <text evidence="2">The sequence shown here is derived from an EMBL/GenBank/DDBJ whole genome shotgun (WGS) entry which is preliminary data.</text>
</comment>
<dbReference type="OrthoDB" id="2664635at2"/>
<feature type="compositionally biased region" description="Acidic residues" evidence="1">
    <location>
        <begin position="443"/>
        <end position="526"/>
    </location>
</feature>
<feature type="compositionally biased region" description="Basic and acidic residues" evidence="1">
    <location>
        <begin position="92"/>
        <end position="101"/>
    </location>
</feature>
<dbReference type="EMBL" id="JNVM01000006">
    <property type="protein sequence ID" value="KEQ26398.1"/>
    <property type="molecule type" value="Genomic_DNA"/>
</dbReference>
<dbReference type="AlphaFoldDB" id="A0A081P6S5"/>
<organism evidence="2 3">
    <name type="scientific">Paenibacillus tyrfis</name>
    <dbReference type="NCBI Taxonomy" id="1501230"/>
    <lineage>
        <taxon>Bacteria</taxon>
        <taxon>Bacillati</taxon>
        <taxon>Bacillota</taxon>
        <taxon>Bacilli</taxon>
        <taxon>Bacillales</taxon>
        <taxon>Paenibacillaceae</taxon>
        <taxon>Paenibacillus</taxon>
    </lineage>
</organism>
<proteinExistence type="predicted"/>
<feature type="compositionally biased region" description="Basic residues" evidence="1">
    <location>
        <begin position="81"/>
        <end position="91"/>
    </location>
</feature>
<dbReference type="eggNOG" id="ENOG502ZGGK">
    <property type="taxonomic scope" value="Bacteria"/>
</dbReference>
<gene>
    <name evidence="2" type="ORF">ET33_31560</name>
</gene>
<protein>
    <submittedName>
        <fullName evidence="2">Uncharacterized protein</fullName>
    </submittedName>
</protein>
<dbReference type="Proteomes" id="UP000028123">
    <property type="component" value="Unassembled WGS sequence"/>
</dbReference>
<reference evidence="2 3" key="1">
    <citation type="submission" date="2014-06" db="EMBL/GenBank/DDBJ databases">
        <title>Draft genome sequence of Paenibacillus sp. MSt1.</title>
        <authorList>
            <person name="Aw Y.K."/>
            <person name="Ong K.S."/>
            <person name="Gan H.M."/>
            <person name="Lee S.M."/>
        </authorList>
    </citation>
    <scope>NUCLEOTIDE SEQUENCE [LARGE SCALE GENOMIC DNA]</scope>
    <source>
        <strain evidence="2 3">MSt1</strain>
    </source>
</reference>
<evidence type="ECO:0000256" key="1">
    <source>
        <dbReference type="SAM" id="MobiDB-lite"/>
    </source>
</evidence>
<feature type="compositionally biased region" description="Basic and acidic residues" evidence="1">
    <location>
        <begin position="55"/>
        <end position="64"/>
    </location>
</feature>